<protein>
    <submittedName>
        <fullName evidence="2">Uncharacterized protein</fullName>
    </submittedName>
</protein>
<dbReference type="STRING" id="1399860.A0A2C5Y594"/>
<sequence>MASLFLTTSLFSYNSTITNNIKTQPVNLFSAQSKLLGGWRPIQADQEPRRRIHHPKQLPSRFWDRLPGAPLTLTALRELDSRKAVKHRRKRKRVAALRANVKLLRNPMQDVDVTDLRGYPNPLLRTTKIKAAKLGLGTDGIRHRSKNPQDGQPPASKPPEPNIKHTIHYDAAFKLHILHQGVFAEPDIAAPGPRPYRVLPKNLPQVFDLLDSVSARLDGVAASQADLDSFAAFVELVAGADTHSRIGRKIIPLLEGSSQEGSVAASYLRLDSFAHLTDGTLPAGHADRLYGSKMSSVKNTVLDALFNYIVPGTRPHAPIAPNFFLEALVTDDDADVSLLQSLYHGMLGERAILKLRAHDGGSNDDDDDENEDVLDGDAHTVVATYQAGQLEFRILHAVSSPAGGWMYIATQLYTYVLTASAEDMFTGFGAYCALRRWAMERRQEAIAIANGEAEG</sequence>
<comment type="caution">
    <text evidence="2">The sequence shown here is derived from an EMBL/GenBank/DDBJ whole genome shotgun (WGS) entry which is preliminary data.</text>
</comment>
<dbReference type="EMBL" id="NJET01000041">
    <property type="protein sequence ID" value="PHH63867.1"/>
    <property type="molecule type" value="Genomic_DNA"/>
</dbReference>
<reference evidence="2 3" key="1">
    <citation type="submission" date="2017-06" db="EMBL/GenBank/DDBJ databases">
        <title>Ant-infecting Ophiocordyceps genomes reveal a high diversity of potential behavioral manipulation genes and a possible major role for enterotoxins.</title>
        <authorList>
            <person name="De Bekker C."/>
            <person name="Evans H.C."/>
            <person name="Brachmann A."/>
            <person name="Hughes D.P."/>
        </authorList>
    </citation>
    <scope>NUCLEOTIDE SEQUENCE [LARGE SCALE GENOMIC DNA]</scope>
    <source>
        <strain evidence="2 3">Map64</strain>
    </source>
</reference>
<evidence type="ECO:0000256" key="1">
    <source>
        <dbReference type="SAM" id="MobiDB-lite"/>
    </source>
</evidence>
<name>A0A2C5Y594_9HYPO</name>
<accession>A0A2C5Y594</accession>
<dbReference type="Proteomes" id="UP000226192">
    <property type="component" value="Unassembled WGS sequence"/>
</dbReference>
<feature type="region of interest" description="Disordered" evidence="1">
    <location>
        <begin position="135"/>
        <end position="163"/>
    </location>
</feature>
<evidence type="ECO:0000313" key="2">
    <source>
        <dbReference type="EMBL" id="PHH63867.1"/>
    </source>
</evidence>
<gene>
    <name evidence="2" type="ORF">CDD81_5424</name>
</gene>
<keyword evidence="3" id="KW-1185">Reference proteome</keyword>
<evidence type="ECO:0000313" key="3">
    <source>
        <dbReference type="Proteomes" id="UP000226192"/>
    </source>
</evidence>
<dbReference type="AlphaFoldDB" id="A0A2C5Y594"/>
<proteinExistence type="predicted"/>
<dbReference type="OrthoDB" id="5336565at2759"/>
<organism evidence="2 3">
    <name type="scientific">Ophiocordyceps australis</name>
    <dbReference type="NCBI Taxonomy" id="1399860"/>
    <lineage>
        <taxon>Eukaryota</taxon>
        <taxon>Fungi</taxon>
        <taxon>Dikarya</taxon>
        <taxon>Ascomycota</taxon>
        <taxon>Pezizomycotina</taxon>
        <taxon>Sordariomycetes</taxon>
        <taxon>Hypocreomycetidae</taxon>
        <taxon>Hypocreales</taxon>
        <taxon>Ophiocordycipitaceae</taxon>
        <taxon>Ophiocordyceps</taxon>
    </lineage>
</organism>